<evidence type="ECO:0000313" key="2">
    <source>
        <dbReference type="EMBL" id="KIK15108.1"/>
    </source>
</evidence>
<sequence>MSLIVPVLKRRPYPPLREVTTETPNLDRRVKRSGYLSKAALEEIHAFVKNIKTTAEELGQRHGRSACDILVATGFGVKPSHTKLNEANLFHSWYWATQPKPDGGAVALSYPSINPTSLPADRNAINNLITKEYNSLMKDVPKDDLAARREKLKLVYEWSENSSAIPTNRSVKSIAVRVANAKTQFSGLAEAWSNLEDIEIVGVVMYVGQDPAGRQTSGIFGGSDVVREFINAKAIDVRGLMDKYTAIFKCLRNGDGTEARLVNSSSTGDAATVLGLCCRIKETPRDRNRRVFGSMMKEKLLAALRDIRTTHGIEVSDPQKVAWNRLLELMQKCHLTIVNWPHGVSPPGPGFDHRKLKAGSLRQLVVPYLQRKLGHLYDRQTDDEEEQDSLDDVPEIEIKCWNQDIINTSDANPLKGEVPLVKAADGTILRKISDDPEWQKSRQEEDRQRQDTEVQRQRQLPFPSRKRPRMEVSNDDTTTEVLQPGHQEAPREERQNTRPIARDSCHDPSAVPTHPHTREPGPSDLPTLAPRYRIGFGSWDLHHNMPPGRACTREPGPSQLPNQYEDSGNDRANYREPGPSNIPYNALPPVHCDHFPPFRQGYHCIPSRTDHHVYYDDQYINDYNPLTQPAAPQWVNRGTAAPQYEDDFNGDYVDDYF</sequence>
<evidence type="ECO:0000256" key="1">
    <source>
        <dbReference type="SAM" id="MobiDB-lite"/>
    </source>
</evidence>
<feature type="region of interest" description="Disordered" evidence="1">
    <location>
        <begin position="545"/>
        <end position="570"/>
    </location>
</feature>
<feature type="compositionally biased region" description="Basic and acidic residues" evidence="1">
    <location>
        <begin position="488"/>
        <end position="506"/>
    </location>
</feature>
<dbReference type="EMBL" id="KN833906">
    <property type="protein sequence ID" value="KIK15108.1"/>
    <property type="molecule type" value="Genomic_DNA"/>
</dbReference>
<dbReference type="OrthoDB" id="2691626at2759"/>
<feature type="region of interest" description="Disordered" evidence="1">
    <location>
        <begin position="432"/>
        <end position="529"/>
    </location>
</feature>
<feature type="compositionally biased region" description="Basic and acidic residues" evidence="1">
    <location>
        <begin position="432"/>
        <end position="456"/>
    </location>
</feature>
<keyword evidence="3" id="KW-1185">Reference proteome</keyword>
<proteinExistence type="predicted"/>
<reference evidence="3" key="2">
    <citation type="submission" date="2015-01" db="EMBL/GenBank/DDBJ databases">
        <title>Evolutionary Origins and Diversification of the Mycorrhizal Mutualists.</title>
        <authorList>
            <consortium name="DOE Joint Genome Institute"/>
            <consortium name="Mycorrhizal Genomics Consortium"/>
            <person name="Kohler A."/>
            <person name="Kuo A."/>
            <person name="Nagy L.G."/>
            <person name="Floudas D."/>
            <person name="Copeland A."/>
            <person name="Barry K.W."/>
            <person name="Cichocki N."/>
            <person name="Veneault-Fourrey C."/>
            <person name="LaButti K."/>
            <person name="Lindquist E.A."/>
            <person name="Lipzen A."/>
            <person name="Lundell T."/>
            <person name="Morin E."/>
            <person name="Murat C."/>
            <person name="Riley R."/>
            <person name="Ohm R."/>
            <person name="Sun H."/>
            <person name="Tunlid A."/>
            <person name="Henrissat B."/>
            <person name="Grigoriev I.V."/>
            <person name="Hibbett D.S."/>
            <person name="Martin F."/>
        </authorList>
    </citation>
    <scope>NUCLEOTIDE SEQUENCE [LARGE SCALE GENOMIC DNA]</scope>
    <source>
        <strain evidence="3">441</strain>
    </source>
</reference>
<dbReference type="Proteomes" id="UP000054018">
    <property type="component" value="Unassembled WGS sequence"/>
</dbReference>
<protein>
    <submittedName>
        <fullName evidence="2">Uncharacterized protein</fullName>
    </submittedName>
</protein>
<gene>
    <name evidence="2" type="ORF">PISMIDRAFT_16742</name>
</gene>
<dbReference type="HOGENOM" id="CLU_016973_1_0_1"/>
<dbReference type="AlphaFoldDB" id="A0A0C9Z532"/>
<reference evidence="2 3" key="1">
    <citation type="submission" date="2014-04" db="EMBL/GenBank/DDBJ databases">
        <authorList>
            <consortium name="DOE Joint Genome Institute"/>
            <person name="Kuo A."/>
            <person name="Kohler A."/>
            <person name="Costa M.D."/>
            <person name="Nagy L.G."/>
            <person name="Floudas D."/>
            <person name="Copeland A."/>
            <person name="Barry K.W."/>
            <person name="Cichocki N."/>
            <person name="Veneault-Fourrey C."/>
            <person name="LaButti K."/>
            <person name="Lindquist E.A."/>
            <person name="Lipzen A."/>
            <person name="Lundell T."/>
            <person name="Morin E."/>
            <person name="Murat C."/>
            <person name="Sun H."/>
            <person name="Tunlid A."/>
            <person name="Henrissat B."/>
            <person name="Grigoriev I.V."/>
            <person name="Hibbett D.S."/>
            <person name="Martin F."/>
            <person name="Nordberg H.P."/>
            <person name="Cantor M.N."/>
            <person name="Hua S.X."/>
        </authorList>
    </citation>
    <scope>NUCLEOTIDE SEQUENCE [LARGE SCALE GENOMIC DNA]</scope>
    <source>
        <strain evidence="2 3">441</strain>
    </source>
</reference>
<evidence type="ECO:0000313" key="3">
    <source>
        <dbReference type="Proteomes" id="UP000054018"/>
    </source>
</evidence>
<name>A0A0C9Z532_9AGAM</name>
<accession>A0A0C9Z532</accession>
<organism evidence="2 3">
    <name type="scientific">Pisolithus microcarpus 441</name>
    <dbReference type="NCBI Taxonomy" id="765257"/>
    <lineage>
        <taxon>Eukaryota</taxon>
        <taxon>Fungi</taxon>
        <taxon>Dikarya</taxon>
        <taxon>Basidiomycota</taxon>
        <taxon>Agaricomycotina</taxon>
        <taxon>Agaricomycetes</taxon>
        <taxon>Agaricomycetidae</taxon>
        <taxon>Boletales</taxon>
        <taxon>Sclerodermatineae</taxon>
        <taxon>Pisolithaceae</taxon>
        <taxon>Pisolithus</taxon>
    </lineage>
</organism>